<evidence type="ECO:0008006" key="11">
    <source>
        <dbReference type="Google" id="ProtNLM"/>
    </source>
</evidence>
<dbReference type="GO" id="GO:0000976">
    <property type="term" value="F:transcription cis-regulatory region binding"/>
    <property type="evidence" value="ECO:0007669"/>
    <property type="project" value="TreeGrafter"/>
</dbReference>
<dbReference type="InterPro" id="IPR011006">
    <property type="entry name" value="CheY-like_superfamily"/>
</dbReference>
<keyword evidence="2" id="KW-0902">Two-component regulatory system</keyword>
<protein>
    <recommendedName>
        <fullName evidence="11">PAS domain S-box-containing protein</fullName>
    </recommendedName>
</protein>
<proteinExistence type="predicted"/>
<dbReference type="SMART" id="SM00091">
    <property type="entry name" value="PAS"/>
    <property type="match status" value="1"/>
</dbReference>
<dbReference type="InterPro" id="IPR000014">
    <property type="entry name" value="PAS"/>
</dbReference>
<dbReference type="InterPro" id="IPR039420">
    <property type="entry name" value="WalR-like"/>
</dbReference>
<keyword evidence="4" id="KW-0238">DNA-binding</keyword>
<keyword evidence="10" id="KW-1185">Reference proteome</keyword>
<dbReference type="SUPFAM" id="SSF52172">
    <property type="entry name" value="CheY-like"/>
    <property type="match status" value="1"/>
</dbReference>
<dbReference type="GO" id="GO:0000155">
    <property type="term" value="F:phosphorelay sensor kinase activity"/>
    <property type="evidence" value="ECO:0007669"/>
    <property type="project" value="InterPro"/>
</dbReference>
<dbReference type="Gene3D" id="1.10.287.130">
    <property type="match status" value="1"/>
</dbReference>
<sequence>MIKDRKEYQILIVDDNKGDRVLIEAYLEDTIILPKISEAESFFHAKKIIENNPNFFDVVLLDLSLPDLSGEGLIRSIAELLPETPIIILTGYPDVDFSRKSLKLGIADYQLKDELNPLALYKSIIYAIERKKVTNQLISSEKRYKDLFQLSPMPIWVYEKVTLKFLAVNKSAVETYGFNEGEFLSMKITDIRPVEELPALYQAIQNDLSKKGINLSGVFKHQKRNGEVMDVEVYANDIDFNGKSAKIVLINDITFKSKYIQAIETQNKKLKEIAWIQSHIVRAPLSRMMGLIELINVEEESNNLSDDLKQLIQFIRESAIELDEIVRDITIRTEQIKID</sequence>
<dbReference type="AlphaFoldDB" id="A0A8J3CZK0"/>
<dbReference type="GO" id="GO:0000156">
    <property type="term" value="F:phosphorelay response regulator activity"/>
    <property type="evidence" value="ECO:0007669"/>
    <property type="project" value="TreeGrafter"/>
</dbReference>
<accession>A0A8J3CZK0</accession>
<evidence type="ECO:0000313" key="9">
    <source>
        <dbReference type="EMBL" id="GHB49697.1"/>
    </source>
</evidence>
<dbReference type="Pfam" id="PF00072">
    <property type="entry name" value="Response_reg"/>
    <property type="match status" value="1"/>
</dbReference>
<feature type="modified residue" description="4-aspartylphosphate" evidence="6">
    <location>
        <position position="62"/>
    </location>
</feature>
<dbReference type="InterPro" id="IPR001789">
    <property type="entry name" value="Sig_transdc_resp-reg_receiver"/>
</dbReference>
<dbReference type="SUPFAM" id="SSF47384">
    <property type="entry name" value="Homodimeric domain of signal transducing histidine kinase"/>
    <property type="match status" value="1"/>
</dbReference>
<dbReference type="NCBIfam" id="TIGR00229">
    <property type="entry name" value="sensory_box"/>
    <property type="match status" value="1"/>
</dbReference>
<evidence type="ECO:0000256" key="4">
    <source>
        <dbReference type="ARBA" id="ARBA00023125"/>
    </source>
</evidence>
<name>A0A8J3CZK0_9BACT</name>
<dbReference type="InterPro" id="IPR035965">
    <property type="entry name" value="PAS-like_dom_sf"/>
</dbReference>
<dbReference type="SUPFAM" id="SSF55785">
    <property type="entry name" value="PYP-like sensor domain (PAS domain)"/>
    <property type="match status" value="1"/>
</dbReference>
<dbReference type="PANTHER" id="PTHR48111:SF1">
    <property type="entry name" value="TWO-COMPONENT RESPONSE REGULATOR ORR33"/>
    <property type="match status" value="1"/>
</dbReference>
<comment type="caution">
    <text evidence="9">The sequence shown here is derived from an EMBL/GenBank/DDBJ whole genome shotgun (WGS) entry which is preliminary data.</text>
</comment>
<evidence type="ECO:0000259" key="8">
    <source>
        <dbReference type="PROSITE" id="PS50112"/>
    </source>
</evidence>
<dbReference type="Gene3D" id="3.30.450.20">
    <property type="entry name" value="PAS domain"/>
    <property type="match status" value="1"/>
</dbReference>
<evidence type="ECO:0000256" key="1">
    <source>
        <dbReference type="ARBA" id="ARBA00022553"/>
    </source>
</evidence>
<evidence type="ECO:0000256" key="5">
    <source>
        <dbReference type="ARBA" id="ARBA00023163"/>
    </source>
</evidence>
<evidence type="ECO:0000256" key="6">
    <source>
        <dbReference type="PROSITE-ProRule" id="PRU00169"/>
    </source>
</evidence>
<dbReference type="EMBL" id="BMYF01000024">
    <property type="protein sequence ID" value="GHB49697.1"/>
    <property type="molecule type" value="Genomic_DNA"/>
</dbReference>
<dbReference type="PROSITE" id="PS50112">
    <property type="entry name" value="PAS"/>
    <property type="match status" value="1"/>
</dbReference>
<keyword evidence="3" id="KW-0805">Transcription regulation</keyword>
<dbReference type="PANTHER" id="PTHR48111">
    <property type="entry name" value="REGULATOR OF RPOS"/>
    <property type="match status" value="1"/>
</dbReference>
<dbReference type="Proteomes" id="UP000642809">
    <property type="component" value="Unassembled WGS sequence"/>
</dbReference>
<reference evidence="9" key="2">
    <citation type="submission" date="2020-09" db="EMBL/GenBank/DDBJ databases">
        <authorList>
            <person name="Sun Q."/>
            <person name="Kim S."/>
        </authorList>
    </citation>
    <scope>NUCLEOTIDE SEQUENCE</scope>
    <source>
        <strain evidence="9">KCTC 23224</strain>
    </source>
</reference>
<dbReference type="RefSeq" id="WP_189585345.1">
    <property type="nucleotide sequence ID" value="NZ_BMYF01000024.1"/>
</dbReference>
<evidence type="ECO:0000256" key="3">
    <source>
        <dbReference type="ARBA" id="ARBA00023015"/>
    </source>
</evidence>
<feature type="domain" description="PAS" evidence="8">
    <location>
        <begin position="140"/>
        <end position="211"/>
    </location>
</feature>
<dbReference type="GO" id="GO:0005829">
    <property type="term" value="C:cytosol"/>
    <property type="evidence" value="ECO:0007669"/>
    <property type="project" value="TreeGrafter"/>
</dbReference>
<keyword evidence="1 6" id="KW-0597">Phosphoprotein</keyword>
<dbReference type="GO" id="GO:0032993">
    <property type="term" value="C:protein-DNA complex"/>
    <property type="evidence" value="ECO:0007669"/>
    <property type="project" value="TreeGrafter"/>
</dbReference>
<keyword evidence="5" id="KW-0804">Transcription</keyword>
<dbReference type="Gene3D" id="3.40.50.2300">
    <property type="match status" value="1"/>
</dbReference>
<dbReference type="InterPro" id="IPR036097">
    <property type="entry name" value="HisK_dim/P_sf"/>
</dbReference>
<dbReference type="GO" id="GO:0006355">
    <property type="term" value="P:regulation of DNA-templated transcription"/>
    <property type="evidence" value="ECO:0007669"/>
    <property type="project" value="TreeGrafter"/>
</dbReference>
<dbReference type="SMART" id="SM00448">
    <property type="entry name" value="REC"/>
    <property type="match status" value="1"/>
</dbReference>
<dbReference type="PROSITE" id="PS50110">
    <property type="entry name" value="RESPONSE_REGULATORY"/>
    <property type="match status" value="1"/>
</dbReference>
<dbReference type="CDD" id="cd00156">
    <property type="entry name" value="REC"/>
    <property type="match status" value="1"/>
</dbReference>
<evidence type="ECO:0000256" key="2">
    <source>
        <dbReference type="ARBA" id="ARBA00023012"/>
    </source>
</evidence>
<dbReference type="InterPro" id="IPR013655">
    <property type="entry name" value="PAS_fold_3"/>
</dbReference>
<gene>
    <name evidence="9" type="ORF">GCM10008106_33090</name>
</gene>
<organism evidence="9 10">
    <name type="scientific">Mongoliitalea lutea</name>
    <dbReference type="NCBI Taxonomy" id="849756"/>
    <lineage>
        <taxon>Bacteria</taxon>
        <taxon>Pseudomonadati</taxon>
        <taxon>Bacteroidota</taxon>
        <taxon>Cytophagia</taxon>
        <taxon>Cytophagales</taxon>
        <taxon>Cyclobacteriaceae</taxon>
        <taxon>Mongoliitalea</taxon>
    </lineage>
</organism>
<evidence type="ECO:0000313" key="10">
    <source>
        <dbReference type="Proteomes" id="UP000642809"/>
    </source>
</evidence>
<feature type="domain" description="Response regulatory" evidence="7">
    <location>
        <begin position="9"/>
        <end position="127"/>
    </location>
</feature>
<evidence type="ECO:0000259" key="7">
    <source>
        <dbReference type="PROSITE" id="PS50110"/>
    </source>
</evidence>
<dbReference type="Pfam" id="PF08447">
    <property type="entry name" value="PAS_3"/>
    <property type="match status" value="1"/>
</dbReference>
<reference evidence="9" key="1">
    <citation type="journal article" date="2014" name="Int. J. Syst. Evol. Microbiol.">
        <title>Complete genome sequence of Corynebacterium casei LMG S-19264T (=DSM 44701T), isolated from a smear-ripened cheese.</title>
        <authorList>
            <consortium name="US DOE Joint Genome Institute (JGI-PGF)"/>
            <person name="Walter F."/>
            <person name="Albersmeier A."/>
            <person name="Kalinowski J."/>
            <person name="Ruckert C."/>
        </authorList>
    </citation>
    <scope>NUCLEOTIDE SEQUENCE</scope>
    <source>
        <strain evidence="9">KCTC 23224</strain>
    </source>
</reference>